<dbReference type="Gene3D" id="2.30.40.10">
    <property type="entry name" value="Urease, subunit C, domain 1"/>
    <property type="match status" value="1"/>
</dbReference>
<dbReference type="PANTHER" id="PTHR43135:SF3">
    <property type="entry name" value="ALPHA-D-RIBOSE 1-METHYLPHOSPHONATE 5-TRIPHOSPHATE DIPHOSPHATASE"/>
    <property type="match status" value="1"/>
</dbReference>
<sequence>MRNPPASSRMMAGRTTTSTVQPSKDVLRPWKPERQNIYLLRKATIVDVLDGRLIYNQDVWLKNGLISSISLSSATRSIEKEGVREIDLTGKYLCPGLIDAHVHLTAVPGEKDLGDLFTLDTQRGFMRQPYVCQQMLRRGFTSVRDCGGASLALKQAIEENIIQGPRLFIAGRALSQTGGHGDVRGPHNHHSSDCCGGTVIALARVCDGVADCLKAAREELRTGADFIKIMAGGGVASPTDRLENVQFTAEEVRAISECARNSNTYVTAHAYTSRSVRHAIDNGATGIEHGNLIDEATARYMAEKGVFLTPTLITYSAMASPEYPGFLPDESNAKNGEVLRAGLRALKIASKAGVTLCFGTDLLGPLGVAQSKEFGLRAQALQGHEVLKSATVNPARMFGQAEFLGQIKEGFAADLIVLNQDPLKNIEILDTPEKHVLAIFKEGRVFHSRWSKVVQDVLPRDENIE</sequence>
<dbReference type="SUPFAM" id="SSF51338">
    <property type="entry name" value="Composite domain of metallo-dependent hydrolases"/>
    <property type="match status" value="1"/>
</dbReference>
<gene>
    <name evidence="3" type="ORF">PVAG01_10976</name>
</gene>
<reference evidence="3 4" key="1">
    <citation type="submission" date="2024-06" db="EMBL/GenBank/DDBJ databases">
        <title>Complete genome of Phlyctema vagabunda strain 19-DSS-EL-015.</title>
        <authorList>
            <person name="Fiorenzani C."/>
        </authorList>
    </citation>
    <scope>NUCLEOTIDE SEQUENCE [LARGE SCALE GENOMIC DNA]</scope>
    <source>
        <strain evidence="3 4">19-DSS-EL-015</strain>
    </source>
</reference>
<evidence type="ECO:0000313" key="4">
    <source>
        <dbReference type="Proteomes" id="UP001629113"/>
    </source>
</evidence>
<dbReference type="InterPro" id="IPR051781">
    <property type="entry name" value="Metallo-dep_Hydrolase"/>
</dbReference>
<dbReference type="InterPro" id="IPR006680">
    <property type="entry name" value="Amidohydro-rel"/>
</dbReference>
<keyword evidence="4" id="KW-1185">Reference proteome</keyword>
<organism evidence="3 4">
    <name type="scientific">Phlyctema vagabunda</name>
    <dbReference type="NCBI Taxonomy" id="108571"/>
    <lineage>
        <taxon>Eukaryota</taxon>
        <taxon>Fungi</taxon>
        <taxon>Dikarya</taxon>
        <taxon>Ascomycota</taxon>
        <taxon>Pezizomycotina</taxon>
        <taxon>Leotiomycetes</taxon>
        <taxon>Helotiales</taxon>
        <taxon>Dermateaceae</taxon>
        <taxon>Phlyctema</taxon>
    </lineage>
</organism>
<dbReference type="PANTHER" id="PTHR43135">
    <property type="entry name" value="ALPHA-D-RIBOSE 1-METHYLPHOSPHONATE 5-TRIPHOSPHATE DIPHOSPHATASE"/>
    <property type="match status" value="1"/>
</dbReference>
<dbReference type="Proteomes" id="UP001629113">
    <property type="component" value="Unassembled WGS sequence"/>
</dbReference>
<dbReference type="EMBL" id="JBFCZG010000010">
    <property type="protein sequence ID" value="KAL3417965.1"/>
    <property type="molecule type" value="Genomic_DNA"/>
</dbReference>
<proteinExistence type="predicted"/>
<dbReference type="SUPFAM" id="SSF51556">
    <property type="entry name" value="Metallo-dependent hydrolases"/>
    <property type="match status" value="1"/>
</dbReference>
<evidence type="ECO:0000313" key="3">
    <source>
        <dbReference type="EMBL" id="KAL3417965.1"/>
    </source>
</evidence>
<dbReference type="InterPro" id="IPR032466">
    <property type="entry name" value="Metal_Hydrolase"/>
</dbReference>
<evidence type="ECO:0000256" key="1">
    <source>
        <dbReference type="SAM" id="MobiDB-lite"/>
    </source>
</evidence>
<comment type="caution">
    <text evidence="3">The sequence shown here is derived from an EMBL/GenBank/DDBJ whole genome shotgun (WGS) entry which is preliminary data.</text>
</comment>
<dbReference type="InterPro" id="IPR011059">
    <property type="entry name" value="Metal-dep_hydrolase_composite"/>
</dbReference>
<feature type="region of interest" description="Disordered" evidence="1">
    <location>
        <begin position="1"/>
        <end position="23"/>
    </location>
</feature>
<dbReference type="Pfam" id="PF01979">
    <property type="entry name" value="Amidohydro_1"/>
    <property type="match status" value="1"/>
</dbReference>
<feature type="domain" description="Amidohydrolase-related" evidence="2">
    <location>
        <begin position="92"/>
        <end position="444"/>
    </location>
</feature>
<dbReference type="InterPro" id="IPR057744">
    <property type="entry name" value="OTAase-like"/>
</dbReference>
<protein>
    <submittedName>
        <fullName evidence="3">Amidohydrolase</fullName>
    </submittedName>
</protein>
<evidence type="ECO:0000259" key="2">
    <source>
        <dbReference type="Pfam" id="PF01979"/>
    </source>
</evidence>
<accession>A0ABR4P3S6</accession>
<dbReference type="CDD" id="cd01299">
    <property type="entry name" value="Met_dep_hydrolase_A"/>
    <property type="match status" value="1"/>
</dbReference>
<dbReference type="Gene3D" id="3.20.20.140">
    <property type="entry name" value="Metal-dependent hydrolases"/>
    <property type="match status" value="1"/>
</dbReference>
<name>A0ABR4P3S6_9HELO</name>